<protein>
    <submittedName>
        <fullName evidence="3">Uncharacterized protein</fullName>
    </submittedName>
</protein>
<evidence type="ECO:0000256" key="2">
    <source>
        <dbReference type="SAM" id="Phobius"/>
    </source>
</evidence>
<reference evidence="4" key="1">
    <citation type="journal article" date="2019" name="Int. J. Syst. Evol. Microbiol.">
        <title>The Global Catalogue of Microorganisms (GCM) 10K type strain sequencing project: providing services to taxonomists for standard genome sequencing and annotation.</title>
        <authorList>
            <consortium name="The Broad Institute Genomics Platform"/>
            <consortium name="The Broad Institute Genome Sequencing Center for Infectious Disease"/>
            <person name="Wu L."/>
            <person name="Ma J."/>
        </authorList>
    </citation>
    <scope>NUCLEOTIDE SEQUENCE [LARGE SCALE GENOMIC DNA]</scope>
    <source>
        <strain evidence="4">CGMCC 4.7645</strain>
    </source>
</reference>
<accession>A0ABW5G8W5</accession>
<sequence length="142" mass="15053">MLYIVLILVLGALGLLITALVTAASFWAWVSIGLSALAGVLLVVDVLRRRARRGTAPGGPRSGEVESPPDEEESAPADVEIVSGLDAGVVVVDEFPRYHLDDCSWLGERDTIRLPVREARKLGFTPCALCAPDASLARTASS</sequence>
<evidence type="ECO:0000313" key="3">
    <source>
        <dbReference type="EMBL" id="MFD2422542.1"/>
    </source>
</evidence>
<evidence type="ECO:0000313" key="4">
    <source>
        <dbReference type="Proteomes" id="UP001597417"/>
    </source>
</evidence>
<feature type="transmembrane region" description="Helical" evidence="2">
    <location>
        <begin position="29"/>
        <end position="47"/>
    </location>
</feature>
<name>A0ABW5G8W5_9PSEU</name>
<keyword evidence="2" id="KW-1133">Transmembrane helix</keyword>
<keyword evidence="2" id="KW-0812">Transmembrane</keyword>
<keyword evidence="4" id="KW-1185">Reference proteome</keyword>
<proteinExistence type="predicted"/>
<dbReference type="Proteomes" id="UP001597417">
    <property type="component" value="Unassembled WGS sequence"/>
</dbReference>
<comment type="caution">
    <text evidence="3">The sequence shown here is derived from an EMBL/GenBank/DDBJ whole genome shotgun (WGS) entry which is preliminary data.</text>
</comment>
<gene>
    <name evidence="3" type="ORF">ACFSXZ_40085</name>
</gene>
<feature type="region of interest" description="Disordered" evidence="1">
    <location>
        <begin position="53"/>
        <end position="77"/>
    </location>
</feature>
<keyword evidence="2" id="KW-0472">Membrane</keyword>
<evidence type="ECO:0000256" key="1">
    <source>
        <dbReference type="SAM" id="MobiDB-lite"/>
    </source>
</evidence>
<dbReference type="RefSeq" id="WP_378271669.1">
    <property type="nucleotide sequence ID" value="NZ_JBHUKR010000029.1"/>
</dbReference>
<organism evidence="3 4">
    <name type="scientific">Amycolatopsis pigmentata</name>
    <dbReference type="NCBI Taxonomy" id="450801"/>
    <lineage>
        <taxon>Bacteria</taxon>
        <taxon>Bacillati</taxon>
        <taxon>Actinomycetota</taxon>
        <taxon>Actinomycetes</taxon>
        <taxon>Pseudonocardiales</taxon>
        <taxon>Pseudonocardiaceae</taxon>
        <taxon>Amycolatopsis</taxon>
    </lineage>
</organism>
<dbReference type="EMBL" id="JBHUKR010000029">
    <property type="protein sequence ID" value="MFD2422542.1"/>
    <property type="molecule type" value="Genomic_DNA"/>
</dbReference>